<accession>A0A6J5RCX3</accession>
<dbReference type="InterPro" id="IPR029052">
    <property type="entry name" value="Metallo-depent_PP-like"/>
</dbReference>
<dbReference type="EMBL" id="LR797178">
    <property type="protein sequence ID" value="CAB4191301.1"/>
    <property type="molecule type" value="Genomic_DNA"/>
</dbReference>
<evidence type="ECO:0000256" key="1">
    <source>
        <dbReference type="SAM" id="Coils"/>
    </source>
</evidence>
<sequence>MKKHSLKEAAAVAVQHAKDRDTDRRIAQAEQQAKLWKDKYEHAIADLESAEARTGIMSAINQQIPPDSIKKLKAGGDAIAVLALSDWHVEEHVDPSVINGINEYTPDIAKKRAESVFRRAAMLIDFARGFSKIDTACVWLGGDFITGYIHQELEEGNFMSPTEAILFVQDLIVKGMRFLKRDARLKHLIIPTSFGNHGRTTEKRRVATSAANSYEWLMYRSLEQHVKDPGWQWKVENGYFNWVKLFDRYDLRLSHGDNIRFAGGVGGITIPVNKAISQWNKIQKADFDFFGHYHQSIDMTRWTCNGSLIGFGPFALSIKAEPESPSQTLSIISKDRGKVLTMRVFAD</sequence>
<dbReference type="SUPFAM" id="SSF56300">
    <property type="entry name" value="Metallo-dependent phosphatases"/>
    <property type="match status" value="1"/>
</dbReference>
<organism evidence="2">
    <name type="scientific">uncultured Caudovirales phage</name>
    <dbReference type="NCBI Taxonomy" id="2100421"/>
    <lineage>
        <taxon>Viruses</taxon>
        <taxon>Duplodnaviria</taxon>
        <taxon>Heunggongvirae</taxon>
        <taxon>Uroviricota</taxon>
        <taxon>Caudoviricetes</taxon>
        <taxon>Peduoviridae</taxon>
        <taxon>Maltschvirus</taxon>
        <taxon>Maltschvirus maltsch</taxon>
    </lineage>
</organism>
<feature type="coiled-coil region" evidence="1">
    <location>
        <begin position="26"/>
        <end position="53"/>
    </location>
</feature>
<proteinExistence type="predicted"/>
<protein>
    <recommendedName>
        <fullName evidence="3">Calcineurin-like phosphoesterase domain-containing protein</fullName>
    </recommendedName>
</protein>
<evidence type="ECO:0008006" key="3">
    <source>
        <dbReference type="Google" id="ProtNLM"/>
    </source>
</evidence>
<reference evidence="2" key="1">
    <citation type="submission" date="2020-05" db="EMBL/GenBank/DDBJ databases">
        <authorList>
            <person name="Chiriac C."/>
            <person name="Salcher M."/>
            <person name="Ghai R."/>
            <person name="Kavagutti S V."/>
        </authorList>
    </citation>
    <scope>NUCLEOTIDE SEQUENCE</scope>
</reference>
<name>A0A6J5RCX3_9CAUD</name>
<gene>
    <name evidence="2" type="ORF">UFOVP1229_17</name>
</gene>
<keyword evidence="1" id="KW-0175">Coiled coil</keyword>
<evidence type="ECO:0000313" key="2">
    <source>
        <dbReference type="EMBL" id="CAB4191301.1"/>
    </source>
</evidence>